<evidence type="ECO:0000313" key="3">
    <source>
        <dbReference type="Proteomes" id="UP000033411"/>
    </source>
</evidence>
<comment type="caution">
    <text evidence="2">The sequence shown here is derived from an EMBL/GenBank/DDBJ whole genome shotgun (WGS) entry which is preliminary data.</text>
</comment>
<evidence type="ECO:0008006" key="4">
    <source>
        <dbReference type="Google" id="ProtNLM"/>
    </source>
</evidence>
<reference evidence="2 3" key="1">
    <citation type="submission" date="2015-03" db="EMBL/GenBank/DDBJ databases">
        <authorList>
            <person name="Lepp D."/>
            <person name="Hassan Y.I."/>
            <person name="Li X.-Z."/>
            <person name="Zhou T."/>
        </authorList>
    </citation>
    <scope>NUCLEOTIDE SEQUENCE [LARGE SCALE GENOMIC DNA]</scope>
    <source>
        <strain evidence="2 3">E84</strain>
    </source>
</reference>
<name>A0A0F5QFA1_9HYPH</name>
<dbReference type="EMBL" id="LANJ01000012">
    <property type="protein sequence ID" value="KKC38694.1"/>
    <property type="molecule type" value="Genomic_DNA"/>
</dbReference>
<gene>
    <name evidence="2" type="ORF">WH87_07125</name>
</gene>
<dbReference type="OrthoDB" id="8452230at2"/>
<evidence type="ECO:0000256" key="1">
    <source>
        <dbReference type="SAM" id="SignalP"/>
    </source>
</evidence>
<keyword evidence="3" id="KW-1185">Reference proteome</keyword>
<proteinExistence type="predicted"/>
<organism evidence="2 3">
    <name type="scientific">Devosia epidermidihirudinis</name>
    <dbReference type="NCBI Taxonomy" id="1293439"/>
    <lineage>
        <taxon>Bacteria</taxon>
        <taxon>Pseudomonadati</taxon>
        <taxon>Pseudomonadota</taxon>
        <taxon>Alphaproteobacteria</taxon>
        <taxon>Hyphomicrobiales</taxon>
        <taxon>Devosiaceae</taxon>
        <taxon>Devosia</taxon>
    </lineage>
</organism>
<keyword evidence="1" id="KW-0732">Signal</keyword>
<dbReference type="AlphaFoldDB" id="A0A0F5QFA1"/>
<feature type="chain" id="PRO_5002494282" description="F5/8 type C domain-containing protein" evidence="1">
    <location>
        <begin position="19"/>
        <end position="159"/>
    </location>
</feature>
<protein>
    <recommendedName>
        <fullName evidence="4">F5/8 type C domain-containing protein</fullName>
    </recommendedName>
</protein>
<dbReference type="RefSeq" id="WP_046140209.1">
    <property type="nucleotide sequence ID" value="NZ_LANJ01000012.1"/>
</dbReference>
<dbReference type="STRING" id="1293439.WH87_07125"/>
<dbReference type="PATRIC" id="fig|1293439.3.peg.998"/>
<dbReference type="Proteomes" id="UP000033411">
    <property type="component" value="Unassembled WGS sequence"/>
</dbReference>
<feature type="signal peptide" evidence="1">
    <location>
        <begin position="1"/>
        <end position="18"/>
    </location>
</feature>
<accession>A0A0F5QFA1</accession>
<evidence type="ECO:0000313" key="2">
    <source>
        <dbReference type="EMBL" id="KKC38694.1"/>
    </source>
</evidence>
<sequence length="159" mass="17398">MKLFLLLPLLMFATPVSAAWEADSNTSKKSWFYAAFGRDDARTVELQVYCDFKFPGELTLLLFTGEDFDPRGEDAGDLDVTASVDGTKFGPLKGYNDDIGGERTIVVESSNEGGVLDVLNAMRGAKNPVQISYKQTRHSFSVEGIEESVGSVIDGCQRK</sequence>